<keyword evidence="3" id="KW-1185">Reference proteome</keyword>
<comment type="caution">
    <text evidence="2">The sequence shown here is derived from an EMBL/GenBank/DDBJ whole genome shotgun (WGS) entry which is preliminary data.</text>
</comment>
<dbReference type="AlphaFoldDB" id="A0A9W5T7J9"/>
<evidence type="ECO:0000313" key="2">
    <source>
        <dbReference type="EMBL" id="GFE52744.1"/>
    </source>
</evidence>
<dbReference type="Gene3D" id="3.10.580.10">
    <property type="entry name" value="CBS-domain"/>
    <property type="match status" value="1"/>
</dbReference>
<feature type="region of interest" description="Disordered" evidence="1">
    <location>
        <begin position="1"/>
        <end position="21"/>
    </location>
</feature>
<evidence type="ECO:0000313" key="3">
    <source>
        <dbReference type="Proteomes" id="UP001057455"/>
    </source>
</evidence>
<proteinExistence type="predicted"/>
<sequence>MSAASPSLRGAESPPPSTYTTVIEHSTVPMRPIECRDIEYLLGSTPVKALLHSHGKVLIIDSTVPLYVCLRSMAEYEQEFAIVYDPSSQDYVGCFDEFMFLRLLLVRDLQSLSIPCGDYIKGQEGHLLCRVAEDCPAKDALAIMLHQRSHRIFVWSCTRNAPMGCVTKRCYLGYIAKHLRGCHRHRETKVENIHPLRDHVSVTQTATLHELTNILIDDDEVLLVGNDGRISCIFNRKMVTKYVLSLLHKKVPVKLSTELSSVLNHFDTGHYARPTLPEVDNNSSLIEALPTIFLSSDGFFLAVDSEKDTRRVLCVWDVLQHMLYHLV</sequence>
<accession>A0A9W5T7J9</accession>
<dbReference type="InterPro" id="IPR046342">
    <property type="entry name" value="CBS_dom_sf"/>
</dbReference>
<evidence type="ECO:0000256" key="1">
    <source>
        <dbReference type="SAM" id="MobiDB-lite"/>
    </source>
</evidence>
<reference evidence="2" key="1">
    <citation type="submission" date="2019-12" db="EMBL/GenBank/DDBJ databases">
        <title>Genome sequence of Babesia ovis.</title>
        <authorList>
            <person name="Yamagishi J."/>
            <person name="Sevinc F."/>
            <person name="Xuan X."/>
        </authorList>
    </citation>
    <scope>NUCLEOTIDE SEQUENCE</scope>
    <source>
        <strain evidence="2">Selcuk</strain>
    </source>
</reference>
<dbReference type="OrthoDB" id="397220at2759"/>
<dbReference type="Proteomes" id="UP001057455">
    <property type="component" value="Unassembled WGS sequence"/>
</dbReference>
<organism evidence="2 3">
    <name type="scientific">Babesia ovis</name>
    <dbReference type="NCBI Taxonomy" id="5869"/>
    <lineage>
        <taxon>Eukaryota</taxon>
        <taxon>Sar</taxon>
        <taxon>Alveolata</taxon>
        <taxon>Apicomplexa</taxon>
        <taxon>Aconoidasida</taxon>
        <taxon>Piroplasmida</taxon>
        <taxon>Babesiidae</taxon>
        <taxon>Babesia</taxon>
    </lineage>
</organism>
<dbReference type="SUPFAM" id="SSF54631">
    <property type="entry name" value="CBS-domain pair"/>
    <property type="match status" value="1"/>
</dbReference>
<gene>
    <name evidence="2" type="ORF">BaOVIS_001480</name>
</gene>
<protein>
    <submittedName>
        <fullName evidence="2">CBS domain-containing protein, putative</fullName>
    </submittedName>
</protein>
<name>A0A9W5T7J9_BABOV</name>
<dbReference type="EMBL" id="BLIY01000002">
    <property type="protein sequence ID" value="GFE52744.1"/>
    <property type="molecule type" value="Genomic_DNA"/>
</dbReference>